<organism evidence="3 4">
    <name type="scientific">Novosphingobium kalidii</name>
    <dbReference type="NCBI Taxonomy" id="3230299"/>
    <lineage>
        <taxon>Bacteria</taxon>
        <taxon>Pseudomonadati</taxon>
        <taxon>Pseudomonadota</taxon>
        <taxon>Alphaproteobacteria</taxon>
        <taxon>Sphingomonadales</taxon>
        <taxon>Sphingomonadaceae</taxon>
        <taxon>Novosphingobium</taxon>
    </lineage>
</organism>
<comment type="caution">
    <text evidence="3">The sequence shown here is derived from an EMBL/GenBank/DDBJ whole genome shotgun (WGS) entry which is preliminary data.</text>
</comment>
<protein>
    <submittedName>
        <fullName evidence="3">Transglutaminase-like cysteine peptidase</fullName>
    </submittedName>
</protein>
<feature type="chain" id="PRO_5046868568" evidence="2">
    <location>
        <begin position="26"/>
        <end position="338"/>
    </location>
</feature>
<dbReference type="InterPro" id="IPR010319">
    <property type="entry name" value="Transglutaminase-like_Cys_pept"/>
</dbReference>
<dbReference type="RefSeq" id="WP_353983663.1">
    <property type="nucleotide sequence ID" value="NZ_JBEWLY010000013.1"/>
</dbReference>
<feature type="signal peptide" evidence="2">
    <location>
        <begin position="1"/>
        <end position="25"/>
    </location>
</feature>
<dbReference type="Gene3D" id="3.10.620.30">
    <property type="match status" value="1"/>
</dbReference>
<keyword evidence="2" id="KW-0732">Signal</keyword>
<evidence type="ECO:0000313" key="3">
    <source>
        <dbReference type="EMBL" id="MET1755186.1"/>
    </source>
</evidence>
<gene>
    <name evidence="3" type="ORF">ABVV53_06925</name>
</gene>
<accession>A0ABV2CZZ7</accession>
<name>A0ABV2CZZ7_9SPHN</name>
<sequence length="338" mass="35794">MTSRFKGLAVLLAGCGFVTGGPAMAAAAAGNAFIPLGEIADAPSGFVEMCERDSALCFAGIEQAPLRVEEEFGAQDLISDELVAAEPSQEAFSNAQCLLLSRLSSYVASWAPGNTGSPVRAGLSDPVPGAARRGCGESGLSVQSAVISSAAFVRPVAPYQKTWLSRQSVAGEQPAADRQPLSRKLRTSSQAGGTMALLKKVNSRVNRHVRQVSDYDVLGTDERWDRPGSGREAVGDCEDLAIEKRMQLVEAGFAPNALFYSTVYKHGFGLHAVLIARTEQGDVVLDSLSPHIIPWNKAKYSWLRVQSTEDPTVWRRIGAPVAVPVLAAEASHSAAGIS</sequence>
<feature type="region of interest" description="Disordered" evidence="1">
    <location>
        <begin position="167"/>
        <end position="186"/>
    </location>
</feature>
<dbReference type="Pfam" id="PF06035">
    <property type="entry name" value="Peptidase_C93"/>
    <property type="match status" value="1"/>
</dbReference>
<dbReference type="Proteomes" id="UP001548713">
    <property type="component" value="Unassembled WGS sequence"/>
</dbReference>
<evidence type="ECO:0000256" key="2">
    <source>
        <dbReference type="SAM" id="SignalP"/>
    </source>
</evidence>
<reference evidence="3 4" key="1">
    <citation type="submission" date="2024-07" db="EMBL/GenBank/DDBJ databases">
        <title>Novosphingobium kalidii RD2P27.</title>
        <authorList>
            <person name="Sun J.-Q."/>
        </authorList>
    </citation>
    <scope>NUCLEOTIDE SEQUENCE [LARGE SCALE GENOMIC DNA]</scope>
    <source>
        <strain evidence="3 4">RD2P27</strain>
    </source>
</reference>
<keyword evidence="4" id="KW-1185">Reference proteome</keyword>
<evidence type="ECO:0000256" key="1">
    <source>
        <dbReference type="SAM" id="MobiDB-lite"/>
    </source>
</evidence>
<proteinExistence type="predicted"/>
<dbReference type="EMBL" id="JBEWLY010000013">
    <property type="protein sequence ID" value="MET1755186.1"/>
    <property type="molecule type" value="Genomic_DNA"/>
</dbReference>
<dbReference type="PANTHER" id="PTHR39327">
    <property type="match status" value="1"/>
</dbReference>
<dbReference type="PANTHER" id="PTHR39327:SF1">
    <property type="entry name" value="BLR5470 PROTEIN"/>
    <property type="match status" value="1"/>
</dbReference>
<evidence type="ECO:0000313" key="4">
    <source>
        <dbReference type="Proteomes" id="UP001548713"/>
    </source>
</evidence>